<feature type="transmembrane region" description="Helical" evidence="6">
    <location>
        <begin position="12"/>
        <end position="29"/>
    </location>
</feature>
<keyword evidence="5 6" id="KW-0472">Membrane</keyword>
<gene>
    <name evidence="8" type="ORF">H9968_03740</name>
</gene>
<evidence type="ECO:0000256" key="5">
    <source>
        <dbReference type="ARBA" id="ARBA00023136"/>
    </source>
</evidence>
<dbReference type="Proteomes" id="UP000824049">
    <property type="component" value="Unassembled WGS sequence"/>
</dbReference>
<evidence type="ECO:0000313" key="9">
    <source>
        <dbReference type="Proteomes" id="UP000824049"/>
    </source>
</evidence>
<dbReference type="InterPro" id="IPR018076">
    <property type="entry name" value="T2SS_GspF_dom"/>
</dbReference>
<feature type="domain" description="Type II secretion system protein GspF" evidence="7">
    <location>
        <begin position="72"/>
        <end position="203"/>
    </location>
</feature>
<evidence type="ECO:0000256" key="6">
    <source>
        <dbReference type="SAM" id="Phobius"/>
    </source>
</evidence>
<accession>A0A9D2EKX1</accession>
<keyword evidence="3 6" id="KW-0812">Transmembrane</keyword>
<proteinExistence type="predicted"/>
<organism evidence="8 9">
    <name type="scientific">Candidatus Anaerobutyricum stercoris</name>
    <dbReference type="NCBI Taxonomy" id="2838457"/>
    <lineage>
        <taxon>Bacteria</taxon>
        <taxon>Bacillati</taxon>
        <taxon>Bacillota</taxon>
        <taxon>Clostridia</taxon>
        <taxon>Lachnospirales</taxon>
        <taxon>Lachnospiraceae</taxon>
        <taxon>Anaerobutyricum</taxon>
    </lineage>
</organism>
<name>A0A9D2EKX1_9FIRM</name>
<evidence type="ECO:0000259" key="7">
    <source>
        <dbReference type="Pfam" id="PF00482"/>
    </source>
</evidence>
<protein>
    <submittedName>
        <fullName evidence="8">Type II secretion system F family protein</fullName>
    </submittedName>
</protein>
<keyword evidence="4 6" id="KW-1133">Transmembrane helix</keyword>
<feature type="transmembrane region" description="Helical" evidence="6">
    <location>
        <begin position="191"/>
        <end position="211"/>
    </location>
</feature>
<evidence type="ECO:0000256" key="3">
    <source>
        <dbReference type="ARBA" id="ARBA00022692"/>
    </source>
</evidence>
<dbReference type="PANTHER" id="PTHR35007:SF1">
    <property type="entry name" value="PILUS ASSEMBLY PROTEIN"/>
    <property type="match status" value="1"/>
</dbReference>
<dbReference type="AlphaFoldDB" id="A0A9D2EKX1"/>
<evidence type="ECO:0000313" key="8">
    <source>
        <dbReference type="EMBL" id="HIZ39026.1"/>
    </source>
</evidence>
<evidence type="ECO:0000256" key="4">
    <source>
        <dbReference type="ARBA" id="ARBA00022989"/>
    </source>
</evidence>
<comment type="subcellular location">
    <subcellularLocation>
        <location evidence="1">Cell membrane</location>
        <topology evidence="1">Multi-pass membrane protein</topology>
    </subcellularLocation>
</comment>
<dbReference type="Pfam" id="PF00482">
    <property type="entry name" value="T2SSF"/>
    <property type="match status" value="1"/>
</dbReference>
<comment type="caution">
    <text evidence="8">The sequence shown here is derived from an EMBL/GenBank/DDBJ whole genome shotgun (WGS) entry which is preliminary data.</text>
</comment>
<evidence type="ECO:0000256" key="1">
    <source>
        <dbReference type="ARBA" id="ARBA00004651"/>
    </source>
</evidence>
<evidence type="ECO:0000256" key="2">
    <source>
        <dbReference type="ARBA" id="ARBA00022475"/>
    </source>
</evidence>
<sequence>MRDMIYSERWKELFFSVMAGEGIIILLAVIGYDSFIWILPLQILLLPVHKVLKGKRRKRRKLQHIAGFREVLQSLMTSLQAGYSLENACRTSLREISDLYRSGNHPTVEQLQRIVRGIELNRPVEQMFMEYAQESQTEEIYEFAVVLHIAKSTGGNVVDILKNSMEHLQNKMEVAEELQVSLSGRIFEKNIMLFMPFGVLLYLRLANPGYVDSLYSIPAGNLLMTSVIAGTVLCYFWTEKIMAVEL</sequence>
<reference evidence="8" key="1">
    <citation type="journal article" date="2021" name="PeerJ">
        <title>Extensive microbial diversity within the chicken gut microbiome revealed by metagenomics and culture.</title>
        <authorList>
            <person name="Gilroy R."/>
            <person name="Ravi A."/>
            <person name="Getino M."/>
            <person name="Pursley I."/>
            <person name="Horton D.L."/>
            <person name="Alikhan N.F."/>
            <person name="Baker D."/>
            <person name="Gharbi K."/>
            <person name="Hall N."/>
            <person name="Watson M."/>
            <person name="Adriaenssens E.M."/>
            <person name="Foster-Nyarko E."/>
            <person name="Jarju S."/>
            <person name="Secka A."/>
            <person name="Antonio M."/>
            <person name="Oren A."/>
            <person name="Chaudhuri R.R."/>
            <person name="La Ragione R."/>
            <person name="Hildebrand F."/>
            <person name="Pallen M.J."/>
        </authorList>
    </citation>
    <scope>NUCLEOTIDE SEQUENCE</scope>
    <source>
        <strain evidence="8">CHK179-28034</strain>
    </source>
</reference>
<dbReference type="EMBL" id="DXBR01000040">
    <property type="protein sequence ID" value="HIZ39026.1"/>
    <property type="molecule type" value="Genomic_DNA"/>
</dbReference>
<feature type="transmembrane region" description="Helical" evidence="6">
    <location>
        <begin position="35"/>
        <end position="52"/>
    </location>
</feature>
<keyword evidence="2" id="KW-1003">Cell membrane</keyword>
<feature type="transmembrane region" description="Helical" evidence="6">
    <location>
        <begin position="217"/>
        <end position="238"/>
    </location>
</feature>
<dbReference type="PANTHER" id="PTHR35007">
    <property type="entry name" value="INTEGRAL MEMBRANE PROTEIN-RELATED"/>
    <property type="match status" value="1"/>
</dbReference>
<dbReference type="GO" id="GO:0005886">
    <property type="term" value="C:plasma membrane"/>
    <property type="evidence" value="ECO:0007669"/>
    <property type="project" value="UniProtKB-SubCell"/>
</dbReference>
<reference evidence="8" key="2">
    <citation type="submission" date="2021-04" db="EMBL/GenBank/DDBJ databases">
        <authorList>
            <person name="Gilroy R."/>
        </authorList>
    </citation>
    <scope>NUCLEOTIDE SEQUENCE</scope>
    <source>
        <strain evidence="8">CHK179-28034</strain>
    </source>
</reference>